<evidence type="ECO:0000256" key="1">
    <source>
        <dbReference type="SAM" id="Coils"/>
    </source>
</evidence>
<organism evidence="2 3">
    <name type="scientific">Alkalimarinus alittae</name>
    <dbReference type="NCBI Taxonomy" id="2961619"/>
    <lineage>
        <taxon>Bacteria</taxon>
        <taxon>Pseudomonadati</taxon>
        <taxon>Pseudomonadota</taxon>
        <taxon>Gammaproteobacteria</taxon>
        <taxon>Alteromonadales</taxon>
        <taxon>Alteromonadaceae</taxon>
        <taxon>Alkalimarinus</taxon>
    </lineage>
</organism>
<reference evidence="2" key="1">
    <citation type="submission" date="2022-06" db="EMBL/GenBank/DDBJ databases">
        <title>Alkalimarinus sp. nov., isolated from gut of a Alitta virens.</title>
        <authorList>
            <person name="Yang A.I."/>
            <person name="Shin N.-R."/>
        </authorList>
    </citation>
    <scope>NUCLEOTIDE SEQUENCE</scope>
    <source>
        <strain evidence="2">A2M4</strain>
    </source>
</reference>
<feature type="coiled-coil region" evidence="1">
    <location>
        <begin position="134"/>
        <end position="186"/>
    </location>
</feature>
<protein>
    <recommendedName>
        <fullName evidence="4">DUF4124 domain-containing protein</fullName>
    </recommendedName>
</protein>
<evidence type="ECO:0000313" key="2">
    <source>
        <dbReference type="EMBL" id="UZE95932.1"/>
    </source>
</evidence>
<name>A0ABY6N1R4_9ALTE</name>
<accession>A0ABY6N1R4</accession>
<dbReference type="EMBL" id="CP100390">
    <property type="protein sequence ID" value="UZE95932.1"/>
    <property type="molecule type" value="Genomic_DNA"/>
</dbReference>
<evidence type="ECO:0000313" key="3">
    <source>
        <dbReference type="Proteomes" id="UP001163739"/>
    </source>
</evidence>
<dbReference type="Proteomes" id="UP001163739">
    <property type="component" value="Chromosome"/>
</dbReference>
<gene>
    <name evidence="2" type="ORF">NKI27_18080</name>
</gene>
<sequence>MRYFKPSISLLILVIGLTHTVSAYAGNLYRYKDENGVTALSLNIPAHLVRNGYEVLGSNGRVIKVVPPALTPEEIAERDAKEAEKTRLAEEAQKQKEDDAALLKLYSHPNDAVRVLNRKLQDIKDFISLKNGNISVVKGQLEQEEAKAANMERTGKKIPDSILNKIAQQKEKIIEIQNDIEVKRNEIPVLNLVFDKIIKRLEFLTKKKADNYPLALPEPATTEALDN</sequence>
<keyword evidence="3" id="KW-1185">Reference proteome</keyword>
<evidence type="ECO:0008006" key="4">
    <source>
        <dbReference type="Google" id="ProtNLM"/>
    </source>
</evidence>
<keyword evidence="1" id="KW-0175">Coiled coil</keyword>
<proteinExistence type="predicted"/>
<dbReference type="RefSeq" id="WP_265047415.1">
    <property type="nucleotide sequence ID" value="NZ_CP100390.1"/>
</dbReference>